<dbReference type="InterPro" id="IPR050789">
    <property type="entry name" value="Diverse_Enzym_Activities"/>
</dbReference>
<accession>A0A017T8Y2</accession>
<dbReference type="STRING" id="1192034.CAP_3013"/>
<evidence type="ECO:0000259" key="3">
    <source>
        <dbReference type="Pfam" id="PF00144"/>
    </source>
</evidence>
<evidence type="ECO:0000313" key="4">
    <source>
        <dbReference type="EMBL" id="EYF05723.1"/>
    </source>
</evidence>
<evidence type="ECO:0000313" key="5">
    <source>
        <dbReference type="Proteomes" id="UP000019678"/>
    </source>
</evidence>
<dbReference type="EMBL" id="ASRX01000021">
    <property type="protein sequence ID" value="EYF05723.1"/>
    <property type="molecule type" value="Genomic_DNA"/>
</dbReference>
<comment type="caution">
    <text evidence="4">The sequence shown here is derived from an EMBL/GenBank/DDBJ whole genome shotgun (WGS) entry which is preliminary data.</text>
</comment>
<dbReference type="Proteomes" id="UP000019678">
    <property type="component" value="Unassembled WGS sequence"/>
</dbReference>
<dbReference type="RefSeq" id="WP_081864936.1">
    <property type="nucleotide sequence ID" value="NZ_ASRX01000021.1"/>
</dbReference>
<dbReference type="GO" id="GO:0016787">
    <property type="term" value="F:hydrolase activity"/>
    <property type="evidence" value="ECO:0007669"/>
    <property type="project" value="UniProtKB-KW"/>
</dbReference>
<keyword evidence="5" id="KW-1185">Reference proteome</keyword>
<name>A0A017T8Y2_9BACT</name>
<protein>
    <submittedName>
        <fullName evidence="4">Beta-lactamase class C and other penicillin binding protein</fullName>
    </submittedName>
</protein>
<feature type="region of interest" description="Disordered" evidence="2">
    <location>
        <begin position="320"/>
        <end position="342"/>
    </location>
</feature>
<dbReference type="Gene3D" id="3.40.710.10">
    <property type="entry name" value="DD-peptidase/beta-lactamase superfamily"/>
    <property type="match status" value="1"/>
</dbReference>
<dbReference type="Pfam" id="PF00144">
    <property type="entry name" value="Beta-lactamase"/>
    <property type="match status" value="1"/>
</dbReference>
<dbReference type="PANTHER" id="PTHR43283:SF11">
    <property type="entry name" value="BETA-LACTAMASE-RELATED DOMAIN-CONTAINING PROTEIN"/>
    <property type="match status" value="1"/>
</dbReference>
<dbReference type="SUPFAM" id="SSF56601">
    <property type="entry name" value="beta-lactamase/transpeptidase-like"/>
    <property type="match status" value="1"/>
</dbReference>
<keyword evidence="1" id="KW-0378">Hydrolase</keyword>
<evidence type="ECO:0000256" key="1">
    <source>
        <dbReference type="ARBA" id="ARBA00022801"/>
    </source>
</evidence>
<dbReference type="OrthoDB" id="9809635at2"/>
<reference evidence="4 5" key="1">
    <citation type="submission" date="2013-05" db="EMBL/GenBank/DDBJ databases">
        <title>Genome assembly of Chondromyces apiculatus DSM 436.</title>
        <authorList>
            <person name="Sharma G."/>
            <person name="Khatri I."/>
            <person name="Kaur C."/>
            <person name="Mayilraj S."/>
            <person name="Subramanian S."/>
        </authorList>
    </citation>
    <scope>NUCLEOTIDE SEQUENCE [LARGE SCALE GENOMIC DNA]</scope>
    <source>
        <strain evidence="4 5">DSM 436</strain>
    </source>
</reference>
<dbReference type="PANTHER" id="PTHR43283">
    <property type="entry name" value="BETA-LACTAMASE-RELATED"/>
    <property type="match status" value="1"/>
</dbReference>
<dbReference type="InterPro" id="IPR012338">
    <property type="entry name" value="Beta-lactam/transpept-like"/>
</dbReference>
<feature type="compositionally biased region" description="Low complexity" evidence="2">
    <location>
        <begin position="328"/>
        <end position="342"/>
    </location>
</feature>
<sequence length="400" mass="41555">MTRKTAAGPAREDIQDLSRCAALAVDEHRAAPGACVGAAVLREGTLALGLGAAGKLWFPASPPRSTPAAPPPVTSGTVYDLASVTKPLTALTLARLERAGALRGDEPLRAFLPELATSRSAEVPLDLLASHRAGLDGHRPLYAPLLEGRRPVFGEALAIAADARRDDCAGAPPEEGFPPVYSDLGYLLLGEALARRAGLDLDALITREITAPLGLAPAAADLAPAIASARAFRTVEPRWDDRVAPTEGVAFRGGVVRGAVHDENAWALTADASAGHAGLFGDALAVTLLGVAILEALAGERPTWLSPSDLVPVLRARPGGSHRAGFDSRSGPSPSSGSRLGPSTFGHLGFTGTSLWIDPDARFVGVLLTNRVHPTRATDAIRRARPATYDALAEVMLDAR</sequence>
<proteinExistence type="predicted"/>
<dbReference type="AlphaFoldDB" id="A0A017T8Y2"/>
<gene>
    <name evidence="4" type="ORF">CAP_3013</name>
</gene>
<dbReference type="InterPro" id="IPR001466">
    <property type="entry name" value="Beta-lactam-related"/>
</dbReference>
<organism evidence="4 5">
    <name type="scientific">Chondromyces apiculatus DSM 436</name>
    <dbReference type="NCBI Taxonomy" id="1192034"/>
    <lineage>
        <taxon>Bacteria</taxon>
        <taxon>Pseudomonadati</taxon>
        <taxon>Myxococcota</taxon>
        <taxon>Polyangia</taxon>
        <taxon>Polyangiales</taxon>
        <taxon>Polyangiaceae</taxon>
        <taxon>Chondromyces</taxon>
    </lineage>
</organism>
<feature type="domain" description="Beta-lactamase-related" evidence="3">
    <location>
        <begin position="43"/>
        <end position="383"/>
    </location>
</feature>
<dbReference type="eggNOG" id="COG1680">
    <property type="taxonomic scope" value="Bacteria"/>
</dbReference>
<evidence type="ECO:0000256" key="2">
    <source>
        <dbReference type="SAM" id="MobiDB-lite"/>
    </source>
</evidence>